<evidence type="ECO:0000256" key="1">
    <source>
        <dbReference type="SAM" id="MobiDB-lite"/>
    </source>
</evidence>
<protein>
    <submittedName>
        <fullName evidence="2">Uncharacterized protein</fullName>
    </submittedName>
</protein>
<accession>A0A8H6SLQ7</accession>
<dbReference type="Proteomes" id="UP000636479">
    <property type="component" value="Unassembled WGS sequence"/>
</dbReference>
<comment type="caution">
    <text evidence="2">The sequence shown here is derived from an EMBL/GenBank/DDBJ whole genome shotgun (WGS) entry which is preliminary data.</text>
</comment>
<keyword evidence="3" id="KW-1185">Reference proteome</keyword>
<dbReference type="EMBL" id="JACAZF010000006">
    <property type="protein sequence ID" value="KAF7302075.1"/>
    <property type="molecule type" value="Genomic_DNA"/>
</dbReference>
<evidence type="ECO:0000313" key="2">
    <source>
        <dbReference type="EMBL" id="KAF7302075.1"/>
    </source>
</evidence>
<gene>
    <name evidence="2" type="ORF">MIND_00774200</name>
</gene>
<dbReference type="RefSeq" id="XP_037220075.1">
    <property type="nucleotide sequence ID" value="XM_037364431.1"/>
</dbReference>
<dbReference type="AlphaFoldDB" id="A0A8H6SLQ7"/>
<feature type="region of interest" description="Disordered" evidence="1">
    <location>
        <begin position="146"/>
        <end position="217"/>
    </location>
</feature>
<proteinExistence type="predicted"/>
<name>A0A8H6SLQ7_9AGAR</name>
<evidence type="ECO:0000313" key="3">
    <source>
        <dbReference type="Proteomes" id="UP000636479"/>
    </source>
</evidence>
<dbReference type="GeneID" id="59346947"/>
<organism evidence="2 3">
    <name type="scientific">Mycena indigotica</name>
    <dbReference type="NCBI Taxonomy" id="2126181"/>
    <lineage>
        <taxon>Eukaryota</taxon>
        <taxon>Fungi</taxon>
        <taxon>Dikarya</taxon>
        <taxon>Basidiomycota</taxon>
        <taxon>Agaricomycotina</taxon>
        <taxon>Agaricomycetes</taxon>
        <taxon>Agaricomycetidae</taxon>
        <taxon>Agaricales</taxon>
        <taxon>Marasmiineae</taxon>
        <taxon>Mycenaceae</taxon>
        <taxon>Mycena</taxon>
    </lineage>
</organism>
<sequence>MEGLFRTGPAHYSLILSVPDGKFADVFQRTVVFLNDLEQTWRDKIHTPFQVLSCVQMDPRRGKDLILVNVDVTTVLCHAEWKTRPSLESLTDSVPVNPEDCEILEPGALLRCDVTICREDAPDLGGLVWNTAWILGGDRIARIGRASAASSDESEHGDFTRSEPEGTLADPVHDSGGSNTAGYGRLVAQGVNGKSQADHDSVSAFGAESEEAIRSSD</sequence>
<feature type="compositionally biased region" description="Basic and acidic residues" evidence="1">
    <location>
        <begin position="153"/>
        <end position="164"/>
    </location>
</feature>
<reference evidence="2" key="1">
    <citation type="submission" date="2020-05" db="EMBL/GenBank/DDBJ databases">
        <title>Mycena genomes resolve the evolution of fungal bioluminescence.</title>
        <authorList>
            <person name="Tsai I.J."/>
        </authorList>
    </citation>
    <scope>NUCLEOTIDE SEQUENCE</scope>
    <source>
        <strain evidence="2">171206Taipei</strain>
    </source>
</reference>